<reference evidence="1 2" key="1">
    <citation type="submission" date="2022-04" db="EMBL/GenBank/DDBJ databases">
        <title>Chromosome-level reference genomes for two strains of Caenorhabditis briggsae: an improved platform for comparative genomics.</title>
        <authorList>
            <person name="Stevens L."/>
            <person name="Andersen E."/>
        </authorList>
    </citation>
    <scope>NUCLEOTIDE SEQUENCE [LARGE SCALE GENOMIC DNA]</scope>
    <source>
        <strain evidence="1">VX34</strain>
        <tissue evidence="1">Whole-organism</tissue>
    </source>
</reference>
<dbReference type="AlphaFoldDB" id="A0AAE9JB80"/>
<evidence type="ECO:0000313" key="1">
    <source>
        <dbReference type="EMBL" id="UMM21612.1"/>
    </source>
</evidence>
<dbReference type="Proteomes" id="UP000829354">
    <property type="component" value="Chromosome III"/>
</dbReference>
<name>A0AAE9JB80_CAEBR</name>
<gene>
    <name evidence="1" type="ORF">L5515_003216</name>
</gene>
<dbReference type="EMBL" id="CP092622">
    <property type="protein sequence ID" value="UMM21612.1"/>
    <property type="molecule type" value="Genomic_DNA"/>
</dbReference>
<organism evidence="1 2">
    <name type="scientific">Caenorhabditis briggsae</name>
    <dbReference type="NCBI Taxonomy" id="6238"/>
    <lineage>
        <taxon>Eukaryota</taxon>
        <taxon>Metazoa</taxon>
        <taxon>Ecdysozoa</taxon>
        <taxon>Nematoda</taxon>
        <taxon>Chromadorea</taxon>
        <taxon>Rhabditida</taxon>
        <taxon>Rhabditina</taxon>
        <taxon>Rhabditomorpha</taxon>
        <taxon>Rhabditoidea</taxon>
        <taxon>Rhabditidae</taxon>
        <taxon>Peloderinae</taxon>
        <taxon>Caenorhabditis</taxon>
    </lineage>
</organism>
<keyword evidence="2" id="KW-1185">Reference proteome</keyword>
<protein>
    <recommendedName>
        <fullName evidence="3">BZIP domain-containing protein</fullName>
    </recommendedName>
</protein>
<evidence type="ECO:0008006" key="3">
    <source>
        <dbReference type="Google" id="ProtNLM"/>
    </source>
</evidence>
<sequence>MADGSEVFQFLLDTLNGQINNNETSSGIPEFSGTNNQNLEELEIPEILKVIMDFQNNSVPEDVVPEDVESENPIFNLLNQGIQNNEKNPEILEKLNRFFSISSIDQVDHDQNFEKNNEINMDDTTEEWREEYRKLNQNETKFDKKDEERRRQMAKNREYARKCVQKKKDMRKQAEVRSVQIQRRIQLQQKITAIKEKNANFAVDLRKMTGETQILEEQKTYEQLKQAMNQKFDSLFAVDETVNLNFHRFASAREEFEKAATDLRIKNGVIGTLGSRKIRAKQQMEWRQHLYDISVNEHKLRRETKLSELADNYVKNTVPKAAPLIQSIPKDVLDQLIENNRAADLEEFYRFVVDNSTDSAPHFFVDNSDKVVK</sequence>
<proteinExistence type="predicted"/>
<accession>A0AAE9JB80</accession>
<evidence type="ECO:0000313" key="2">
    <source>
        <dbReference type="Proteomes" id="UP000829354"/>
    </source>
</evidence>